<accession>A0A5D5AQA1</accession>
<organism evidence="1 2">
    <name type="scientific">Natrialba swarupiae</name>
    <dbReference type="NCBI Taxonomy" id="2448032"/>
    <lineage>
        <taxon>Archaea</taxon>
        <taxon>Methanobacteriati</taxon>
        <taxon>Methanobacteriota</taxon>
        <taxon>Stenosarchaea group</taxon>
        <taxon>Halobacteria</taxon>
        <taxon>Halobacteriales</taxon>
        <taxon>Natrialbaceae</taxon>
        <taxon>Natrialba</taxon>
    </lineage>
</organism>
<evidence type="ECO:0000313" key="2">
    <source>
        <dbReference type="Proteomes" id="UP000324104"/>
    </source>
</evidence>
<dbReference type="EMBL" id="VTAW01000015">
    <property type="protein sequence ID" value="TYT61650.1"/>
    <property type="molecule type" value="Genomic_DNA"/>
</dbReference>
<protein>
    <submittedName>
        <fullName evidence="1">Uncharacterized protein</fullName>
    </submittedName>
</protein>
<name>A0A5D5AQA1_9EURY</name>
<proteinExistence type="predicted"/>
<dbReference type="AlphaFoldDB" id="A0A5D5AQA1"/>
<dbReference type="RefSeq" id="WP_149081799.1">
    <property type="nucleotide sequence ID" value="NZ_VTAW01000015.1"/>
</dbReference>
<keyword evidence="2" id="KW-1185">Reference proteome</keyword>
<sequence>MLTETDGIRDVVILDQSFTLLGQFSEPEITACGVDLFDSRESYPEPPVPSIVRPTVRLVAYNAFRNTTVSRLRIEFVHHT</sequence>
<gene>
    <name evidence="1" type="ORF">FYC77_12325</name>
</gene>
<dbReference type="Proteomes" id="UP000324104">
    <property type="component" value="Unassembled WGS sequence"/>
</dbReference>
<evidence type="ECO:0000313" key="1">
    <source>
        <dbReference type="EMBL" id="TYT61650.1"/>
    </source>
</evidence>
<reference evidence="1 2" key="1">
    <citation type="submission" date="2019-08" db="EMBL/GenBank/DDBJ databases">
        <title>Archaea genome.</title>
        <authorList>
            <person name="Kajale S."/>
            <person name="Shouche Y."/>
            <person name="Deshpande N."/>
            <person name="Sharma A."/>
        </authorList>
    </citation>
    <scope>NUCLEOTIDE SEQUENCE [LARGE SCALE GENOMIC DNA]</scope>
    <source>
        <strain evidence="1 2">ESP3B_9</strain>
    </source>
</reference>
<comment type="caution">
    <text evidence="1">The sequence shown here is derived from an EMBL/GenBank/DDBJ whole genome shotgun (WGS) entry which is preliminary data.</text>
</comment>